<feature type="transmembrane region" description="Helical" evidence="1">
    <location>
        <begin position="12"/>
        <end position="37"/>
    </location>
</feature>
<name>A0ABM9U3D8_9HYPH</name>
<accession>A0ABM9U3D8</accession>
<feature type="transmembrane region" description="Helical" evidence="1">
    <location>
        <begin position="70"/>
        <end position="87"/>
    </location>
</feature>
<dbReference type="InterPro" id="IPR025178">
    <property type="entry name" value="Lnb_N"/>
</dbReference>
<keyword evidence="4" id="KW-1185">Reference proteome</keyword>
<keyword evidence="1" id="KW-0812">Transmembrane</keyword>
<feature type="transmembrane region" description="Helical" evidence="1">
    <location>
        <begin position="43"/>
        <end position="63"/>
    </location>
</feature>
<dbReference type="EMBL" id="CYHC01000003">
    <property type="protein sequence ID" value="CUA87130.1"/>
    <property type="molecule type" value="Genomic_DNA"/>
</dbReference>
<dbReference type="Proteomes" id="UP000182178">
    <property type="component" value="Unassembled WGS sequence"/>
</dbReference>
<keyword evidence="1" id="KW-1133">Transmembrane helix</keyword>
<evidence type="ECO:0000313" key="3">
    <source>
        <dbReference type="EMBL" id="CUA87130.1"/>
    </source>
</evidence>
<dbReference type="Pfam" id="PF13387">
    <property type="entry name" value="Lnb_N"/>
    <property type="match status" value="1"/>
</dbReference>
<reference evidence="3 4" key="1">
    <citation type="submission" date="2015-08" db="EMBL/GenBank/DDBJ databases">
        <authorList>
            <person name="Varghese N."/>
        </authorList>
    </citation>
    <scope>NUCLEOTIDE SEQUENCE [LARGE SCALE GENOMIC DNA]</scope>
    <source>
        <strain evidence="3 4">DSM 18167</strain>
    </source>
</reference>
<sequence length="332" mass="36630">MRERLLARLTGILARVAIGAAVLLVSVWAALALWYRLSLPEEARLLAAGAFGLLGLATIVALVRRRAAAASLFALAVAGVFVWWTSIVPPADADWSPDVARQVTGAVDGSVLSLTGVRNFDWRGEDDFTPAWETRRYDLDQLRTLDMFMSYWAGPSMAHMILSFGFADGRYLAWSVEVRRRRGGGFSPIADLFKSNTLVLVAAEERDVIGVRTNIRGEDVQRYRLDIPQEMIRALLLQYVADANALATRPTFYNSLTSNCTTTVVRMARALGDVLPADWRLIVNGYLPEYAYDMGALDSSRPMAELRAEARISPRALAAGLTSSFSQDIRQP</sequence>
<evidence type="ECO:0000259" key="2">
    <source>
        <dbReference type="Pfam" id="PF13387"/>
    </source>
</evidence>
<organism evidence="3 4">
    <name type="scientific">Chelatococcus sambhunathii</name>
    <dbReference type="NCBI Taxonomy" id="363953"/>
    <lineage>
        <taxon>Bacteria</taxon>
        <taxon>Pseudomonadati</taxon>
        <taxon>Pseudomonadota</taxon>
        <taxon>Alphaproteobacteria</taxon>
        <taxon>Hyphomicrobiales</taxon>
        <taxon>Chelatococcaceae</taxon>
        <taxon>Chelatococcus</taxon>
    </lineage>
</organism>
<feature type="transmembrane region" description="Helical" evidence="1">
    <location>
        <begin position="152"/>
        <end position="173"/>
    </location>
</feature>
<comment type="caution">
    <text evidence="3">The sequence shown here is derived from an EMBL/GenBank/DDBJ whole genome shotgun (WGS) entry which is preliminary data.</text>
</comment>
<evidence type="ECO:0000313" key="4">
    <source>
        <dbReference type="Proteomes" id="UP000182178"/>
    </source>
</evidence>
<proteinExistence type="predicted"/>
<gene>
    <name evidence="3" type="ORF">Ga0061061_103179</name>
</gene>
<feature type="domain" description="Lnb N-terminal periplasmic" evidence="2">
    <location>
        <begin position="129"/>
        <end position="284"/>
    </location>
</feature>
<protein>
    <recommendedName>
        <fullName evidence="2">Lnb N-terminal periplasmic domain-containing protein</fullName>
    </recommendedName>
</protein>
<keyword evidence="1" id="KW-0472">Membrane</keyword>
<evidence type="ECO:0000256" key="1">
    <source>
        <dbReference type="SAM" id="Phobius"/>
    </source>
</evidence>